<dbReference type="PROSITE" id="PS50943">
    <property type="entry name" value="HTH_CROC1"/>
    <property type="match status" value="1"/>
</dbReference>
<dbReference type="EMBL" id="JACIHI010000007">
    <property type="protein sequence ID" value="MBB4440243.1"/>
    <property type="molecule type" value="Genomic_DNA"/>
</dbReference>
<protein>
    <submittedName>
        <fullName evidence="2">Transcriptional regulator with XRE-family HTH domain</fullName>
    </submittedName>
</protein>
<gene>
    <name evidence="2" type="ORF">GGE15_003519</name>
</gene>
<dbReference type="Proteomes" id="UP000533724">
    <property type="component" value="Unassembled WGS sequence"/>
</dbReference>
<sequence>MSDLERGKRYPTIVMFHELARALEVGHVEFGRIDEPRQG</sequence>
<dbReference type="RefSeq" id="WP_245304505.1">
    <property type="nucleotide sequence ID" value="NZ_JACIHI010000007.1"/>
</dbReference>
<organism evidence="2 3">
    <name type="scientific">Rhizobium esperanzae</name>
    <dbReference type="NCBI Taxonomy" id="1967781"/>
    <lineage>
        <taxon>Bacteria</taxon>
        <taxon>Pseudomonadati</taxon>
        <taxon>Pseudomonadota</taxon>
        <taxon>Alphaproteobacteria</taxon>
        <taxon>Hyphomicrobiales</taxon>
        <taxon>Rhizobiaceae</taxon>
        <taxon>Rhizobium/Agrobacterium group</taxon>
        <taxon>Rhizobium</taxon>
    </lineage>
</organism>
<evidence type="ECO:0000313" key="3">
    <source>
        <dbReference type="Proteomes" id="UP000533724"/>
    </source>
</evidence>
<dbReference type="InterPro" id="IPR001387">
    <property type="entry name" value="Cro/C1-type_HTH"/>
</dbReference>
<feature type="domain" description="HTH cro/C1-type" evidence="1">
    <location>
        <begin position="2"/>
        <end position="30"/>
    </location>
</feature>
<proteinExistence type="predicted"/>
<evidence type="ECO:0000313" key="2">
    <source>
        <dbReference type="EMBL" id="MBB4440243.1"/>
    </source>
</evidence>
<name>A0A7W6XV99_9HYPH</name>
<accession>A0A7W6XV99</accession>
<reference evidence="2 3" key="1">
    <citation type="submission" date="2020-08" db="EMBL/GenBank/DDBJ databases">
        <title>Genomic Encyclopedia of Type Strains, Phase IV (KMG-V): Genome sequencing to study the core and pangenomes of soil and plant-associated prokaryotes.</title>
        <authorList>
            <person name="Whitman W."/>
        </authorList>
    </citation>
    <scope>NUCLEOTIDE SEQUENCE [LARGE SCALE GENOMIC DNA]</scope>
    <source>
        <strain evidence="2 3">SEMIA 414</strain>
    </source>
</reference>
<dbReference type="AlphaFoldDB" id="A0A7W6XV99"/>
<comment type="caution">
    <text evidence="2">The sequence shown here is derived from an EMBL/GenBank/DDBJ whole genome shotgun (WGS) entry which is preliminary data.</text>
</comment>
<evidence type="ECO:0000259" key="1">
    <source>
        <dbReference type="PROSITE" id="PS50943"/>
    </source>
</evidence>